<keyword evidence="2" id="KW-1185">Reference proteome</keyword>
<gene>
    <name evidence="1" type="ORF">CPA56_02850</name>
</gene>
<reference evidence="1 2" key="1">
    <citation type="submission" date="2017-10" db="EMBL/GenBank/DDBJ databases">
        <authorList>
            <person name="Jakob F."/>
        </authorList>
    </citation>
    <scope>NUCLEOTIDE SEQUENCE [LARGE SCALE GENOMIC DNA]</scope>
    <source>
        <strain evidence="1 2">TMW 2.1889</strain>
    </source>
</reference>
<dbReference type="EMBL" id="PDLY01000001">
    <property type="protein sequence ID" value="MBA5726934.1"/>
    <property type="molecule type" value="Genomic_DNA"/>
</dbReference>
<name>A0ABR5ZRI2_9PROT</name>
<proteinExistence type="predicted"/>
<dbReference type="SUPFAM" id="SSF47413">
    <property type="entry name" value="lambda repressor-like DNA-binding domains"/>
    <property type="match status" value="1"/>
</dbReference>
<accession>A0ABR5ZRI2</accession>
<dbReference type="Gene3D" id="1.10.260.40">
    <property type="entry name" value="lambda repressor-like DNA-binding domains"/>
    <property type="match status" value="1"/>
</dbReference>
<evidence type="ECO:0000313" key="1">
    <source>
        <dbReference type="EMBL" id="MBA5726934.1"/>
    </source>
</evidence>
<evidence type="ECO:0008006" key="3">
    <source>
        <dbReference type="Google" id="ProtNLM"/>
    </source>
</evidence>
<protein>
    <recommendedName>
        <fullName evidence="3">Helix-turn-helix domain-containing protein</fullName>
    </recommendedName>
</protein>
<dbReference type="RefSeq" id="WP_182040503.1">
    <property type="nucleotide sequence ID" value="NZ_PDLY01000001.1"/>
</dbReference>
<sequence length="70" mass="7676">MSTKQIKEIVRKGGGPALVARHLGITPQAVCQWKRVPLSRIHDVSRLTKTPVSALLKLATRKPPTQRSAP</sequence>
<evidence type="ECO:0000313" key="2">
    <source>
        <dbReference type="Proteomes" id="UP000765338"/>
    </source>
</evidence>
<dbReference type="Pfam" id="PF14549">
    <property type="entry name" value="P22_Cro"/>
    <property type="match status" value="1"/>
</dbReference>
<comment type="caution">
    <text evidence="1">The sequence shown here is derived from an EMBL/GenBank/DDBJ whole genome shotgun (WGS) entry which is preliminary data.</text>
</comment>
<dbReference type="InterPro" id="IPR010982">
    <property type="entry name" value="Lambda_DNA-bd_dom_sf"/>
</dbReference>
<dbReference type="Proteomes" id="UP000765338">
    <property type="component" value="Unassembled WGS sequence"/>
</dbReference>
<organism evidence="1 2">
    <name type="scientific">Bombella mellum</name>
    <dbReference type="NCBI Taxonomy" id="2039288"/>
    <lineage>
        <taxon>Bacteria</taxon>
        <taxon>Pseudomonadati</taxon>
        <taxon>Pseudomonadota</taxon>
        <taxon>Alphaproteobacteria</taxon>
        <taxon>Acetobacterales</taxon>
        <taxon>Acetobacteraceae</taxon>
        <taxon>Bombella</taxon>
    </lineage>
</organism>